<accession>A0A8E2AH21</accession>
<keyword evidence="3" id="KW-1185">Reference proteome</keyword>
<protein>
    <recommendedName>
        <fullName evidence="4">F-box domain-containing protein</fullName>
    </recommendedName>
</protein>
<dbReference type="OrthoDB" id="2587912at2759"/>
<evidence type="ECO:0000313" key="2">
    <source>
        <dbReference type="EMBL" id="OCH84351.1"/>
    </source>
</evidence>
<evidence type="ECO:0008006" key="4">
    <source>
        <dbReference type="Google" id="ProtNLM"/>
    </source>
</evidence>
<feature type="signal peptide" evidence="1">
    <location>
        <begin position="1"/>
        <end position="18"/>
    </location>
</feature>
<keyword evidence="1" id="KW-0732">Signal</keyword>
<proteinExistence type="predicted"/>
<reference evidence="2 3" key="1">
    <citation type="submission" date="2016-07" db="EMBL/GenBank/DDBJ databases">
        <title>Draft genome of the white-rot fungus Obba rivulosa 3A-2.</title>
        <authorList>
            <consortium name="DOE Joint Genome Institute"/>
            <person name="Miettinen O."/>
            <person name="Riley R."/>
            <person name="Acob R."/>
            <person name="Barry K."/>
            <person name="Cullen D."/>
            <person name="De Vries R."/>
            <person name="Hainaut M."/>
            <person name="Hatakka A."/>
            <person name="Henrissat B."/>
            <person name="Hilden K."/>
            <person name="Kuo R."/>
            <person name="Labutti K."/>
            <person name="Lipzen A."/>
            <person name="Makela M.R."/>
            <person name="Sandor L."/>
            <person name="Spatafora J.W."/>
            <person name="Grigoriev I.V."/>
            <person name="Hibbett D.S."/>
        </authorList>
    </citation>
    <scope>NUCLEOTIDE SEQUENCE [LARGE SCALE GENOMIC DNA]</scope>
    <source>
        <strain evidence="2 3">3A-2</strain>
    </source>
</reference>
<organism evidence="2 3">
    <name type="scientific">Obba rivulosa</name>
    <dbReference type="NCBI Taxonomy" id="1052685"/>
    <lineage>
        <taxon>Eukaryota</taxon>
        <taxon>Fungi</taxon>
        <taxon>Dikarya</taxon>
        <taxon>Basidiomycota</taxon>
        <taxon>Agaricomycotina</taxon>
        <taxon>Agaricomycetes</taxon>
        <taxon>Polyporales</taxon>
        <taxon>Gelatoporiaceae</taxon>
        <taxon>Obba</taxon>
    </lineage>
</organism>
<gene>
    <name evidence="2" type="ORF">OBBRIDRAFT_415130</name>
</gene>
<feature type="chain" id="PRO_5034482922" description="F-box domain-containing protein" evidence="1">
    <location>
        <begin position="19"/>
        <end position="330"/>
    </location>
</feature>
<evidence type="ECO:0000313" key="3">
    <source>
        <dbReference type="Proteomes" id="UP000250043"/>
    </source>
</evidence>
<dbReference type="Proteomes" id="UP000250043">
    <property type="component" value="Unassembled WGS sequence"/>
</dbReference>
<sequence>MSLTSLPVELLLEIVTLALHDNAHPTDVLCTNKVFLQLGQRILHTHIHFQSITQLTLFAQQSAPLVCGPKTVSVSLAGGAATFDVFVHLGAAFRRCIAAARKASAHAHADSQGGDSVGGSGDTENSAGAKVPLDLLSLCLHSHARNPNLPHIYEALSLADPKTFVWMGPDPDHHFSTAIVPAATHHLFRAIHTWTRIEHITLTNLSFPADPLGLHAPFSHTTPLLPAIPHLRTVYLGQVTLLPPSVIAAMICLPDTHNLERVRLVDAYRESIWGPRIRRSDVERAVREITAGEDAQADALVDKVRRLVRCEAKTERIMGGDRVEGLTVLE</sequence>
<name>A0A8E2AH21_9APHY</name>
<dbReference type="AlphaFoldDB" id="A0A8E2AH21"/>
<dbReference type="EMBL" id="KV722685">
    <property type="protein sequence ID" value="OCH84351.1"/>
    <property type="molecule type" value="Genomic_DNA"/>
</dbReference>
<evidence type="ECO:0000256" key="1">
    <source>
        <dbReference type="SAM" id="SignalP"/>
    </source>
</evidence>